<organism evidence="1 2">
    <name type="scientific">Kitasatospora phosalacinea</name>
    <dbReference type="NCBI Taxonomy" id="2065"/>
    <lineage>
        <taxon>Bacteria</taxon>
        <taxon>Bacillati</taxon>
        <taxon>Actinomycetota</taxon>
        <taxon>Actinomycetes</taxon>
        <taxon>Kitasatosporales</taxon>
        <taxon>Streptomycetaceae</taxon>
        <taxon>Kitasatospora</taxon>
    </lineage>
</organism>
<dbReference type="EMBL" id="BSSA01000002">
    <property type="protein sequence ID" value="GLW68443.1"/>
    <property type="molecule type" value="Genomic_DNA"/>
</dbReference>
<dbReference type="AlphaFoldDB" id="A0A9W6Q4M0"/>
<evidence type="ECO:0000313" key="1">
    <source>
        <dbReference type="EMBL" id="GLW68443.1"/>
    </source>
</evidence>
<gene>
    <name evidence="1" type="ORF">Kpho02_07420</name>
</gene>
<dbReference type="Proteomes" id="UP001165041">
    <property type="component" value="Unassembled WGS sequence"/>
</dbReference>
<protein>
    <submittedName>
        <fullName evidence="1">Uncharacterized protein</fullName>
    </submittedName>
</protein>
<reference evidence="1" key="1">
    <citation type="submission" date="2023-02" db="EMBL/GenBank/DDBJ databases">
        <title>Kitasatospora phosalacinea NBRC 14627.</title>
        <authorList>
            <person name="Ichikawa N."/>
            <person name="Sato H."/>
            <person name="Tonouchi N."/>
        </authorList>
    </citation>
    <scope>NUCLEOTIDE SEQUENCE</scope>
    <source>
        <strain evidence="1">NBRC 14627</strain>
    </source>
</reference>
<evidence type="ECO:0000313" key="2">
    <source>
        <dbReference type="Proteomes" id="UP001165041"/>
    </source>
</evidence>
<proteinExistence type="predicted"/>
<name>A0A9W6Q4M0_9ACTN</name>
<dbReference type="RefSeq" id="WP_285733524.1">
    <property type="nucleotide sequence ID" value="NZ_BSSA01000002.1"/>
</dbReference>
<sequence length="72" mass="7318">MNTPGAPAIRPLAAAHLRDALTAAADHQPAAALAALMNIDPASWTAIQHRTAELGTTVLDLLAHCARNGAAS</sequence>
<comment type="caution">
    <text evidence="1">The sequence shown here is derived from an EMBL/GenBank/DDBJ whole genome shotgun (WGS) entry which is preliminary data.</text>
</comment>
<accession>A0A9W6Q4M0</accession>